<comment type="caution">
    <text evidence="2">The sequence shown here is derived from an EMBL/GenBank/DDBJ whole genome shotgun (WGS) entry which is preliminary data.</text>
</comment>
<feature type="transmembrane region" description="Helical" evidence="1">
    <location>
        <begin position="31"/>
        <end position="49"/>
    </location>
</feature>
<feature type="transmembrane region" description="Helical" evidence="1">
    <location>
        <begin position="7"/>
        <end position="25"/>
    </location>
</feature>
<dbReference type="RefSeq" id="WP_323620411.1">
    <property type="nucleotide sequence ID" value="NZ_JAWRKY010000019.1"/>
</dbReference>
<evidence type="ECO:0000313" key="2">
    <source>
        <dbReference type="EMBL" id="MEB2581468.1"/>
    </source>
</evidence>
<protein>
    <submittedName>
        <fullName evidence="2">Uncharacterized protein</fullName>
    </submittedName>
</protein>
<gene>
    <name evidence="2" type="ORF">SB593_21210</name>
</gene>
<dbReference type="EMBL" id="JAWRLE010000036">
    <property type="protein sequence ID" value="MEB2581468.1"/>
    <property type="molecule type" value="Genomic_DNA"/>
</dbReference>
<keyword evidence="1" id="KW-0812">Transmembrane</keyword>
<dbReference type="Proteomes" id="UP001304467">
    <property type="component" value="Unassembled WGS sequence"/>
</dbReference>
<organism evidence="2 3">
    <name type="scientific">Burkholderia anthinoferrum</name>
    <dbReference type="NCBI Taxonomy" id="3090833"/>
    <lineage>
        <taxon>Bacteria</taxon>
        <taxon>Pseudomonadati</taxon>
        <taxon>Pseudomonadota</taxon>
        <taxon>Betaproteobacteria</taxon>
        <taxon>Burkholderiales</taxon>
        <taxon>Burkholderiaceae</taxon>
        <taxon>Burkholderia</taxon>
    </lineage>
</organism>
<evidence type="ECO:0000313" key="3">
    <source>
        <dbReference type="Proteomes" id="UP001304467"/>
    </source>
</evidence>
<sequence length="84" mass="9595">MLTLCDRIMQGAVILFAILVIFAWNGWCRDVIKYAFYLPILGSLIYSFQVIKEEKELKGRFLGNLFGIAITITSLAFAMKFIQP</sequence>
<feature type="transmembrane region" description="Helical" evidence="1">
    <location>
        <begin position="61"/>
        <end position="82"/>
    </location>
</feature>
<accession>A0ABU5WR99</accession>
<proteinExistence type="predicted"/>
<reference evidence="2 3" key="1">
    <citation type="journal article" date="2023" name="Front. Microbiol.">
        <title>Genomic analyses of Burkholderia respiratory isolates indicates two evolutionarily distinct B. anthina clades.</title>
        <authorList>
            <person name="Pham A."/>
            <person name="Volmer J.G."/>
            <person name="Chambers D.C."/>
            <person name="Smith D.J."/>
            <person name="Reid D.W."/>
            <person name="Burr L."/>
            <person name="Wells T.J."/>
        </authorList>
    </citation>
    <scope>NUCLEOTIDE SEQUENCE [LARGE SCALE GENOMIC DNA]</scope>
    <source>
        <strain evidence="2 3">BCCIQ07A</strain>
    </source>
</reference>
<keyword evidence="1" id="KW-1133">Transmembrane helix</keyword>
<keyword evidence="1" id="KW-0472">Membrane</keyword>
<keyword evidence="3" id="KW-1185">Reference proteome</keyword>
<evidence type="ECO:0000256" key="1">
    <source>
        <dbReference type="SAM" id="Phobius"/>
    </source>
</evidence>
<name>A0ABU5WR99_9BURK</name>